<dbReference type="InterPro" id="IPR001138">
    <property type="entry name" value="Zn2Cys6_DnaBD"/>
</dbReference>
<proteinExistence type="predicted"/>
<dbReference type="SMART" id="SM00066">
    <property type="entry name" value="GAL4"/>
    <property type="match status" value="1"/>
</dbReference>
<feature type="region of interest" description="Disordered" evidence="2">
    <location>
        <begin position="1"/>
        <end position="54"/>
    </location>
</feature>
<dbReference type="Pfam" id="PF00172">
    <property type="entry name" value="Zn_clus"/>
    <property type="match status" value="1"/>
</dbReference>
<dbReference type="PROSITE" id="PS50048">
    <property type="entry name" value="ZN2_CY6_FUNGAL_2"/>
    <property type="match status" value="1"/>
</dbReference>
<dbReference type="PANTHER" id="PTHR47655">
    <property type="entry name" value="QUINIC ACID UTILIZATION ACTIVATOR"/>
    <property type="match status" value="1"/>
</dbReference>
<dbReference type="Proteomes" id="UP000184255">
    <property type="component" value="Unassembled WGS sequence"/>
</dbReference>
<keyword evidence="1" id="KW-0539">Nucleus</keyword>
<dbReference type="VEuPathDB" id="FungiDB:FMAN_08415"/>
<dbReference type="PROSITE" id="PS00463">
    <property type="entry name" value="ZN2_CY6_FUNGAL_1"/>
    <property type="match status" value="1"/>
</dbReference>
<dbReference type="AlphaFoldDB" id="A0A1L7TTZ9"/>
<accession>A0A1L7TTZ9</accession>
<comment type="caution">
    <text evidence="4">The sequence shown here is derived from an EMBL/GenBank/DDBJ whole genome shotgun (WGS) entry which is preliminary data.</text>
</comment>
<evidence type="ECO:0000259" key="3">
    <source>
        <dbReference type="PROSITE" id="PS50048"/>
    </source>
</evidence>
<evidence type="ECO:0000256" key="2">
    <source>
        <dbReference type="SAM" id="MobiDB-lite"/>
    </source>
</evidence>
<dbReference type="EMBL" id="FCQH01000009">
    <property type="protein sequence ID" value="CVK98827.1"/>
    <property type="molecule type" value="Genomic_DNA"/>
</dbReference>
<evidence type="ECO:0000256" key="1">
    <source>
        <dbReference type="ARBA" id="ARBA00023242"/>
    </source>
</evidence>
<dbReference type="GO" id="GO:0000981">
    <property type="term" value="F:DNA-binding transcription factor activity, RNA polymerase II-specific"/>
    <property type="evidence" value="ECO:0007669"/>
    <property type="project" value="InterPro"/>
</dbReference>
<dbReference type="SUPFAM" id="SSF57701">
    <property type="entry name" value="Zn2/Cys6 DNA-binding domain"/>
    <property type="match status" value="1"/>
</dbReference>
<dbReference type="CDD" id="cd00067">
    <property type="entry name" value="GAL4"/>
    <property type="match status" value="1"/>
</dbReference>
<organism evidence="4 5">
    <name type="scientific">Fusarium mangiferae</name>
    <name type="common">Mango malformation disease fungus</name>
    <dbReference type="NCBI Taxonomy" id="192010"/>
    <lineage>
        <taxon>Eukaryota</taxon>
        <taxon>Fungi</taxon>
        <taxon>Dikarya</taxon>
        <taxon>Ascomycota</taxon>
        <taxon>Pezizomycotina</taxon>
        <taxon>Sordariomycetes</taxon>
        <taxon>Hypocreomycetidae</taxon>
        <taxon>Hypocreales</taxon>
        <taxon>Nectriaceae</taxon>
        <taxon>Fusarium</taxon>
        <taxon>Fusarium fujikuroi species complex</taxon>
    </lineage>
</organism>
<evidence type="ECO:0000313" key="5">
    <source>
        <dbReference type="Proteomes" id="UP000184255"/>
    </source>
</evidence>
<gene>
    <name evidence="4" type="ORF">FMAN_08415</name>
</gene>
<dbReference type="GO" id="GO:0008270">
    <property type="term" value="F:zinc ion binding"/>
    <property type="evidence" value="ECO:0007669"/>
    <property type="project" value="InterPro"/>
</dbReference>
<dbReference type="Gene3D" id="4.10.240.10">
    <property type="entry name" value="Zn(2)-C6 fungal-type DNA-binding domain"/>
    <property type="match status" value="1"/>
</dbReference>
<evidence type="ECO:0000313" key="4">
    <source>
        <dbReference type="EMBL" id="CVK98827.1"/>
    </source>
</evidence>
<feature type="domain" description="Zn(2)-C6 fungal-type" evidence="3">
    <location>
        <begin position="62"/>
        <end position="91"/>
    </location>
</feature>
<dbReference type="RefSeq" id="XP_041685474.1">
    <property type="nucleotide sequence ID" value="XM_041835296.1"/>
</dbReference>
<dbReference type="InterPro" id="IPR036864">
    <property type="entry name" value="Zn2-C6_fun-type_DNA-bd_sf"/>
</dbReference>
<dbReference type="PANTHER" id="PTHR47655:SF3">
    <property type="entry name" value="ZN(II)2CYS6 TRANSCRIPTION FACTOR (EUROFUNG)"/>
    <property type="match status" value="1"/>
</dbReference>
<name>A0A1L7TTZ9_FUSMA</name>
<reference evidence="5" key="1">
    <citation type="journal article" date="2016" name="Genome Biol. Evol.">
        <title>Comparative 'omics' of the Fusarium fujikuroi species complex highlights differences in genetic potential and metabolite synthesis.</title>
        <authorList>
            <person name="Niehaus E.-M."/>
            <person name="Muensterkoetter M."/>
            <person name="Proctor R.H."/>
            <person name="Brown D.W."/>
            <person name="Sharon A."/>
            <person name="Idan Y."/>
            <person name="Oren-Young L."/>
            <person name="Sieber C.M."/>
            <person name="Novak O."/>
            <person name="Pencik A."/>
            <person name="Tarkowska D."/>
            <person name="Hromadova K."/>
            <person name="Freeman S."/>
            <person name="Maymon M."/>
            <person name="Elazar M."/>
            <person name="Youssef S.A."/>
            <person name="El-Shabrawy E.S.M."/>
            <person name="Shalaby A.B.A."/>
            <person name="Houterman P."/>
            <person name="Brock N.L."/>
            <person name="Burkhardt I."/>
            <person name="Tsavkelova E.A."/>
            <person name="Dickschat J.S."/>
            <person name="Galuszka P."/>
            <person name="Gueldener U."/>
            <person name="Tudzynski B."/>
        </authorList>
    </citation>
    <scope>NUCLEOTIDE SEQUENCE [LARGE SCALE GENOMIC DNA]</scope>
    <source>
        <strain evidence="5">MRC7560</strain>
    </source>
</reference>
<dbReference type="InterPro" id="IPR052783">
    <property type="entry name" value="Metabolic/Drug-Res_Regulator"/>
</dbReference>
<protein>
    <submittedName>
        <fullName evidence="4">Related to zinc cluster transcription factor</fullName>
    </submittedName>
</protein>
<keyword evidence="5" id="KW-1185">Reference proteome</keyword>
<dbReference type="GeneID" id="65087675"/>
<sequence>MARCRRTSSRESLEEDTASAGRSLTQPCHAFKRRSARTAPRYAHGSMTEPMTDKAHQKVRKACVRCRMKKTKCDGKMPCRRCQDDQKICTASARRTITFKHAPRGYAEVLEQSQYILIETVFKLYGMVRNSQPWKLAEPHLNMHGQPVAQHIAKLLGCVPPIADIDLPVRSIFPEDVDSLEELYHELEEHERSEAATIPSLTRDKQLTCDESAISEPQDSDMEPPYYWADRQKQGTVDLRLQARSNALDFEGAIAANMHRNALFPDTPPSSLTWNSYIDGHTDSTMCLLQQVGVMQGNGMIQQGLLRPVFEGVEPYGMSVALGMRHRER</sequence>